<reference evidence="2 3" key="1">
    <citation type="submission" date="2013-11" db="EMBL/GenBank/DDBJ databases">
        <title>The Damaraland mole rat (Fukomys damarensis) genome and evolution of African mole rats.</title>
        <authorList>
            <person name="Gladyshev V.N."/>
            <person name="Fang X."/>
        </authorList>
    </citation>
    <scope>NUCLEOTIDE SEQUENCE [LARGE SCALE GENOMIC DNA]</scope>
    <source>
        <tissue evidence="2">Liver</tissue>
    </source>
</reference>
<evidence type="ECO:0000313" key="3">
    <source>
        <dbReference type="Proteomes" id="UP000028990"/>
    </source>
</evidence>
<sequence>MHIRSTAHPHKKQKERGGFKRDEQLAESPPFTAWKPLCGVMLPVPLWNLPEETDTGLGNGVAMATKRSTRDVKAQSGRGGAERGREREKSLQDHSWAASPRNEGKAKCQGAGFTGSQYPQAAGLRNAEKQCLQEARALSPAAPKNKRRQMETGGNEVGFFGSSTS</sequence>
<feature type="region of interest" description="Disordered" evidence="1">
    <location>
        <begin position="63"/>
        <end position="165"/>
    </location>
</feature>
<feature type="compositionally biased region" description="Basic and acidic residues" evidence="1">
    <location>
        <begin position="80"/>
        <end position="92"/>
    </location>
</feature>
<protein>
    <submittedName>
        <fullName evidence="2">Uncharacterized protein</fullName>
    </submittedName>
</protein>
<keyword evidence="3" id="KW-1185">Reference proteome</keyword>
<feature type="compositionally biased region" description="Basic and acidic residues" evidence="1">
    <location>
        <begin position="15"/>
        <end position="24"/>
    </location>
</feature>
<name>A0A091E654_FUKDA</name>
<evidence type="ECO:0000256" key="1">
    <source>
        <dbReference type="SAM" id="MobiDB-lite"/>
    </source>
</evidence>
<feature type="compositionally biased region" description="Basic residues" evidence="1">
    <location>
        <begin position="1"/>
        <end position="14"/>
    </location>
</feature>
<evidence type="ECO:0000313" key="2">
    <source>
        <dbReference type="EMBL" id="KFO38198.1"/>
    </source>
</evidence>
<gene>
    <name evidence="2" type="ORF">H920_00399</name>
</gene>
<dbReference type="AlphaFoldDB" id="A0A091E654"/>
<feature type="region of interest" description="Disordered" evidence="1">
    <location>
        <begin position="1"/>
        <end position="32"/>
    </location>
</feature>
<accession>A0A091E654</accession>
<organism evidence="2 3">
    <name type="scientific">Fukomys damarensis</name>
    <name type="common">Damaraland mole rat</name>
    <name type="synonym">Cryptomys damarensis</name>
    <dbReference type="NCBI Taxonomy" id="885580"/>
    <lineage>
        <taxon>Eukaryota</taxon>
        <taxon>Metazoa</taxon>
        <taxon>Chordata</taxon>
        <taxon>Craniata</taxon>
        <taxon>Vertebrata</taxon>
        <taxon>Euteleostomi</taxon>
        <taxon>Mammalia</taxon>
        <taxon>Eutheria</taxon>
        <taxon>Euarchontoglires</taxon>
        <taxon>Glires</taxon>
        <taxon>Rodentia</taxon>
        <taxon>Hystricomorpha</taxon>
        <taxon>Bathyergidae</taxon>
        <taxon>Fukomys</taxon>
    </lineage>
</organism>
<dbReference type="Proteomes" id="UP000028990">
    <property type="component" value="Unassembled WGS sequence"/>
</dbReference>
<dbReference type="EMBL" id="KN120593">
    <property type="protein sequence ID" value="KFO38198.1"/>
    <property type="molecule type" value="Genomic_DNA"/>
</dbReference>
<proteinExistence type="predicted"/>